<evidence type="ECO:0000313" key="1">
    <source>
        <dbReference type="EMBL" id="GGH82214.1"/>
    </source>
</evidence>
<keyword evidence="2" id="KW-1185">Reference proteome</keyword>
<dbReference type="AlphaFoldDB" id="A0A8J2ZVS6"/>
<accession>A0A8J2ZVS6</accession>
<protein>
    <submittedName>
        <fullName evidence="1">Uncharacterized protein</fullName>
    </submittedName>
</protein>
<dbReference type="Pfam" id="PF06289">
    <property type="entry name" value="FlbD"/>
    <property type="match status" value="1"/>
</dbReference>
<proteinExistence type="predicted"/>
<name>A0A8J2ZVS6_9BACL</name>
<dbReference type="EMBL" id="BMFV01000014">
    <property type="protein sequence ID" value="GGH82214.1"/>
    <property type="molecule type" value="Genomic_DNA"/>
</dbReference>
<evidence type="ECO:0000313" key="2">
    <source>
        <dbReference type="Proteomes" id="UP000656813"/>
    </source>
</evidence>
<reference evidence="1" key="2">
    <citation type="submission" date="2020-09" db="EMBL/GenBank/DDBJ databases">
        <authorList>
            <person name="Sun Q."/>
            <person name="Zhou Y."/>
        </authorList>
    </citation>
    <scope>NUCLEOTIDE SEQUENCE</scope>
    <source>
        <strain evidence="1">CGMCC 1.12777</strain>
    </source>
</reference>
<reference evidence="1" key="1">
    <citation type="journal article" date="2014" name="Int. J. Syst. Evol. Microbiol.">
        <title>Complete genome sequence of Corynebacterium casei LMG S-19264T (=DSM 44701T), isolated from a smear-ripened cheese.</title>
        <authorList>
            <consortium name="US DOE Joint Genome Institute (JGI-PGF)"/>
            <person name="Walter F."/>
            <person name="Albersmeier A."/>
            <person name="Kalinowski J."/>
            <person name="Ruckert C."/>
        </authorList>
    </citation>
    <scope>NUCLEOTIDE SEQUENCE</scope>
    <source>
        <strain evidence="1">CGMCC 1.12777</strain>
    </source>
</reference>
<gene>
    <name evidence="1" type="ORF">GCM10007096_21270</name>
</gene>
<organism evidence="1 2">
    <name type="scientific">Pullulanibacillus pueri</name>
    <dbReference type="NCBI Taxonomy" id="1437324"/>
    <lineage>
        <taxon>Bacteria</taxon>
        <taxon>Bacillati</taxon>
        <taxon>Bacillota</taxon>
        <taxon>Bacilli</taxon>
        <taxon>Bacillales</taxon>
        <taxon>Sporolactobacillaceae</taxon>
        <taxon>Pullulanibacillus</taxon>
    </lineage>
</organism>
<dbReference type="Proteomes" id="UP000656813">
    <property type="component" value="Unassembled WGS sequence"/>
</dbReference>
<comment type="caution">
    <text evidence="1">The sequence shown here is derived from an EMBL/GenBank/DDBJ whole genome shotgun (WGS) entry which is preliminary data.</text>
</comment>
<dbReference type="InterPro" id="IPR009384">
    <property type="entry name" value="SwrD-like"/>
</dbReference>
<sequence length="49" mass="5386">MPDTTITLLSGKKLIVRDTEEEVTQKTVAFLKSIGLYATMNDREGNASV</sequence>